<dbReference type="SUPFAM" id="SSF47384">
    <property type="entry name" value="Homodimeric domain of signal transducing histidine kinase"/>
    <property type="match status" value="1"/>
</dbReference>
<evidence type="ECO:0000256" key="4">
    <source>
        <dbReference type="ARBA" id="ARBA00022679"/>
    </source>
</evidence>
<dbReference type="GO" id="GO:0006355">
    <property type="term" value="P:regulation of DNA-templated transcription"/>
    <property type="evidence" value="ECO:0007669"/>
    <property type="project" value="InterPro"/>
</dbReference>
<dbReference type="GO" id="GO:0005524">
    <property type="term" value="F:ATP binding"/>
    <property type="evidence" value="ECO:0007669"/>
    <property type="project" value="UniProtKB-KW"/>
</dbReference>
<dbReference type="PANTHER" id="PTHR43065:SF10">
    <property type="entry name" value="PEROXIDE STRESS-ACTIVATED HISTIDINE KINASE MAK3"/>
    <property type="match status" value="1"/>
</dbReference>
<dbReference type="InterPro" id="IPR013767">
    <property type="entry name" value="PAS_fold"/>
</dbReference>
<dbReference type="CDD" id="cd00082">
    <property type="entry name" value="HisKA"/>
    <property type="match status" value="1"/>
</dbReference>
<keyword evidence="7" id="KW-0067">ATP-binding</keyword>
<evidence type="ECO:0000256" key="7">
    <source>
        <dbReference type="ARBA" id="ARBA00022840"/>
    </source>
</evidence>
<dbReference type="SMART" id="SM00091">
    <property type="entry name" value="PAS"/>
    <property type="match status" value="1"/>
</dbReference>
<evidence type="ECO:0000256" key="6">
    <source>
        <dbReference type="ARBA" id="ARBA00022777"/>
    </source>
</evidence>
<keyword evidence="5" id="KW-0547">Nucleotide-binding</keyword>
<dbReference type="SMART" id="SM00388">
    <property type="entry name" value="HisKA"/>
    <property type="match status" value="1"/>
</dbReference>
<dbReference type="InterPro" id="IPR005467">
    <property type="entry name" value="His_kinase_dom"/>
</dbReference>
<dbReference type="InterPro" id="IPR036890">
    <property type="entry name" value="HATPase_C_sf"/>
</dbReference>
<dbReference type="PANTHER" id="PTHR43065">
    <property type="entry name" value="SENSOR HISTIDINE KINASE"/>
    <property type="match status" value="1"/>
</dbReference>
<dbReference type="Gene3D" id="3.30.450.20">
    <property type="entry name" value="PAS domain"/>
    <property type="match status" value="1"/>
</dbReference>
<dbReference type="InterPro" id="IPR003661">
    <property type="entry name" value="HisK_dim/P_dom"/>
</dbReference>
<evidence type="ECO:0000256" key="5">
    <source>
        <dbReference type="ARBA" id="ARBA00022741"/>
    </source>
</evidence>
<dbReference type="Pfam" id="PF00512">
    <property type="entry name" value="HisKA"/>
    <property type="match status" value="1"/>
</dbReference>
<accession>A0A850H810</accession>
<dbReference type="EMBL" id="JABWTA010000001">
    <property type="protein sequence ID" value="NVE94013.1"/>
    <property type="molecule type" value="Genomic_DNA"/>
</dbReference>
<gene>
    <name evidence="10" type="ORF">HUO12_03780</name>
</gene>
<evidence type="ECO:0000313" key="11">
    <source>
        <dbReference type="Proteomes" id="UP000546031"/>
    </source>
</evidence>
<dbReference type="Gene3D" id="3.30.565.10">
    <property type="entry name" value="Histidine kinase-like ATPase, C-terminal domain"/>
    <property type="match status" value="1"/>
</dbReference>
<evidence type="ECO:0000259" key="9">
    <source>
        <dbReference type="PROSITE" id="PS50109"/>
    </source>
</evidence>
<dbReference type="SUPFAM" id="SSF55874">
    <property type="entry name" value="ATPase domain of HSP90 chaperone/DNA topoisomerase II/histidine kinase"/>
    <property type="match status" value="1"/>
</dbReference>
<dbReference type="InterPro" id="IPR035965">
    <property type="entry name" value="PAS-like_dom_sf"/>
</dbReference>
<dbReference type="RefSeq" id="WP_176272334.1">
    <property type="nucleotide sequence ID" value="NZ_JABWTA010000001.1"/>
</dbReference>
<keyword evidence="11" id="KW-1185">Reference proteome</keyword>
<evidence type="ECO:0000256" key="1">
    <source>
        <dbReference type="ARBA" id="ARBA00000085"/>
    </source>
</evidence>
<evidence type="ECO:0000313" key="10">
    <source>
        <dbReference type="EMBL" id="NVE94013.1"/>
    </source>
</evidence>
<keyword evidence="3" id="KW-0597">Phosphoprotein</keyword>
<keyword evidence="4" id="KW-0808">Transferase</keyword>
<protein>
    <recommendedName>
        <fullName evidence="2">histidine kinase</fullName>
        <ecNumber evidence="2">2.7.13.3</ecNumber>
    </recommendedName>
</protein>
<sequence>MTSVDTKPSYAAQIEGLIFALLLIDERGCVVEMNHAAENLLSRSAKRSTGKPFQDVVDVADARVIEHLEKPDAALVARNIGLLVDGQEKRVNVTFSPMAGDEGWRVVTLSEAGRDTENSGDMAAGEMIGAPAILAHEIKNPLAAIRAGAQLASRRLPDEDQKLARMITAEVDRIASLIDRMQALGKTTPVEVAPCNPHEAIRAAVGTVRTGNTGGVEIREEFDPSLPPVLASQDSLEQVLINLISNACDAASDVESPLVTVRTRFVSGLVFSAVRLGRRVKLPIEITITDNGQGIPASLRDHVFEPFVTSKKSGQGLGLALVRKLVRDMDGRIGYNRDERSGKTHFRIHLPMATTQKVEGVNA</sequence>
<evidence type="ECO:0000256" key="2">
    <source>
        <dbReference type="ARBA" id="ARBA00012438"/>
    </source>
</evidence>
<dbReference type="InterPro" id="IPR003594">
    <property type="entry name" value="HATPase_dom"/>
</dbReference>
<dbReference type="PRINTS" id="PR00344">
    <property type="entry name" value="BCTRLSENSOR"/>
</dbReference>
<name>A0A850H810_9SPHN</name>
<dbReference type="Proteomes" id="UP000546031">
    <property type="component" value="Unassembled WGS sequence"/>
</dbReference>
<proteinExistence type="predicted"/>
<dbReference type="SUPFAM" id="SSF55785">
    <property type="entry name" value="PYP-like sensor domain (PAS domain)"/>
    <property type="match status" value="1"/>
</dbReference>
<dbReference type="AlphaFoldDB" id="A0A850H810"/>
<organism evidence="10 11">
    <name type="scientific">Altererythrobacter lutimaris</name>
    <dbReference type="NCBI Taxonomy" id="2743979"/>
    <lineage>
        <taxon>Bacteria</taxon>
        <taxon>Pseudomonadati</taxon>
        <taxon>Pseudomonadota</taxon>
        <taxon>Alphaproteobacteria</taxon>
        <taxon>Sphingomonadales</taxon>
        <taxon>Erythrobacteraceae</taxon>
        <taxon>Altererythrobacter</taxon>
    </lineage>
</organism>
<dbReference type="SMART" id="SM00387">
    <property type="entry name" value="HATPase_c"/>
    <property type="match status" value="1"/>
</dbReference>
<dbReference type="CDD" id="cd00130">
    <property type="entry name" value="PAS"/>
    <property type="match status" value="1"/>
</dbReference>
<dbReference type="Pfam" id="PF02518">
    <property type="entry name" value="HATPase_c"/>
    <property type="match status" value="1"/>
</dbReference>
<comment type="catalytic activity">
    <reaction evidence="1">
        <text>ATP + protein L-histidine = ADP + protein N-phospho-L-histidine.</text>
        <dbReference type="EC" id="2.7.13.3"/>
    </reaction>
</comment>
<dbReference type="EC" id="2.7.13.3" evidence="2"/>
<reference evidence="10 11" key="1">
    <citation type="submission" date="2020-06" db="EMBL/GenBank/DDBJ databases">
        <title>Altererythrobacter lutimaris sp. nov., a marine bacterium isolated from a tidal flat.</title>
        <authorList>
            <person name="Kim D."/>
            <person name="Yoo Y."/>
            <person name="Kim J.-J."/>
        </authorList>
    </citation>
    <scope>NUCLEOTIDE SEQUENCE [LARGE SCALE GENOMIC DNA]</scope>
    <source>
        <strain evidence="10 11">JGD-16</strain>
    </source>
</reference>
<dbReference type="Pfam" id="PF00989">
    <property type="entry name" value="PAS"/>
    <property type="match status" value="1"/>
</dbReference>
<evidence type="ECO:0000256" key="3">
    <source>
        <dbReference type="ARBA" id="ARBA00022553"/>
    </source>
</evidence>
<dbReference type="InterPro" id="IPR000014">
    <property type="entry name" value="PAS"/>
</dbReference>
<dbReference type="PROSITE" id="PS50109">
    <property type="entry name" value="HIS_KIN"/>
    <property type="match status" value="1"/>
</dbReference>
<evidence type="ECO:0000256" key="8">
    <source>
        <dbReference type="ARBA" id="ARBA00023012"/>
    </source>
</evidence>
<dbReference type="InterPro" id="IPR036097">
    <property type="entry name" value="HisK_dim/P_sf"/>
</dbReference>
<comment type="caution">
    <text evidence="10">The sequence shown here is derived from an EMBL/GenBank/DDBJ whole genome shotgun (WGS) entry which is preliminary data.</text>
</comment>
<keyword evidence="6" id="KW-0418">Kinase</keyword>
<dbReference type="Gene3D" id="1.10.287.130">
    <property type="match status" value="1"/>
</dbReference>
<dbReference type="InterPro" id="IPR004358">
    <property type="entry name" value="Sig_transdc_His_kin-like_C"/>
</dbReference>
<keyword evidence="8" id="KW-0902">Two-component regulatory system</keyword>
<dbReference type="GO" id="GO:0000155">
    <property type="term" value="F:phosphorelay sensor kinase activity"/>
    <property type="evidence" value="ECO:0007669"/>
    <property type="project" value="InterPro"/>
</dbReference>
<feature type="domain" description="Histidine kinase" evidence="9">
    <location>
        <begin position="133"/>
        <end position="354"/>
    </location>
</feature>